<dbReference type="Pfam" id="PF00348">
    <property type="entry name" value="polyprenyl_synt"/>
    <property type="match status" value="1"/>
</dbReference>
<reference evidence="7 8" key="1">
    <citation type="submission" date="2024-06" db="EMBL/GenBank/DDBJ databases">
        <title>The Natural Products Discovery Center: Release of the First 8490 Sequenced Strains for Exploring Actinobacteria Biosynthetic Diversity.</title>
        <authorList>
            <person name="Kalkreuter E."/>
            <person name="Kautsar S.A."/>
            <person name="Yang D."/>
            <person name="Bader C.D."/>
            <person name="Teijaro C.N."/>
            <person name="Fluegel L."/>
            <person name="Davis C.M."/>
            <person name="Simpson J.R."/>
            <person name="Lauterbach L."/>
            <person name="Steele A.D."/>
            <person name="Gui C."/>
            <person name="Meng S."/>
            <person name="Li G."/>
            <person name="Viehrig K."/>
            <person name="Ye F."/>
            <person name="Su P."/>
            <person name="Kiefer A.F."/>
            <person name="Nichols A."/>
            <person name="Cepeda A.J."/>
            <person name="Yan W."/>
            <person name="Fan B."/>
            <person name="Jiang Y."/>
            <person name="Adhikari A."/>
            <person name="Zheng C.-J."/>
            <person name="Schuster L."/>
            <person name="Cowan T.M."/>
            <person name="Smanski M.J."/>
            <person name="Chevrette M.G."/>
            <person name="De Carvalho L.P.S."/>
            <person name="Shen B."/>
        </authorList>
    </citation>
    <scope>NUCLEOTIDE SEQUENCE [LARGE SCALE GENOMIC DNA]</scope>
    <source>
        <strain evidence="7 8">NPDC000837</strain>
    </source>
</reference>
<dbReference type="EMBL" id="JBEPBX010000073">
    <property type="protein sequence ID" value="MER6618626.1"/>
    <property type="molecule type" value="Genomic_DNA"/>
</dbReference>
<dbReference type="SFLD" id="SFLDS00005">
    <property type="entry name" value="Isoprenoid_Synthase_Type_I"/>
    <property type="match status" value="1"/>
</dbReference>
<dbReference type="Proteomes" id="UP001445472">
    <property type="component" value="Unassembled WGS sequence"/>
</dbReference>
<dbReference type="SFLD" id="SFLDG01017">
    <property type="entry name" value="Polyprenyl_Transferase_Like"/>
    <property type="match status" value="1"/>
</dbReference>
<evidence type="ECO:0000256" key="5">
    <source>
        <dbReference type="ARBA" id="ARBA00022842"/>
    </source>
</evidence>
<evidence type="ECO:0000256" key="2">
    <source>
        <dbReference type="ARBA" id="ARBA00006706"/>
    </source>
</evidence>
<dbReference type="InterPro" id="IPR000092">
    <property type="entry name" value="Polyprenyl_synt"/>
</dbReference>
<comment type="similarity">
    <text evidence="2 6">Belongs to the FPP/GGPP synthase family.</text>
</comment>
<dbReference type="InterPro" id="IPR008949">
    <property type="entry name" value="Isoprenoid_synthase_dom_sf"/>
</dbReference>
<comment type="cofactor">
    <cofactor evidence="1">
        <name>Mg(2+)</name>
        <dbReference type="ChEBI" id="CHEBI:18420"/>
    </cofactor>
</comment>
<keyword evidence="4" id="KW-0479">Metal-binding</keyword>
<organism evidence="7 8">
    <name type="scientific">Streptomyces xantholiticus</name>
    <dbReference type="NCBI Taxonomy" id="68285"/>
    <lineage>
        <taxon>Bacteria</taxon>
        <taxon>Bacillati</taxon>
        <taxon>Actinomycetota</taxon>
        <taxon>Actinomycetes</taxon>
        <taxon>Kitasatosporales</taxon>
        <taxon>Streptomycetaceae</taxon>
        <taxon>Streptomyces</taxon>
    </lineage>
</organism>
<dbReference type="PROSITE" id="PS00444">
    <property type="entry name" value="POLYPRENYL_SYNTHASE_2"/>
    <property type="match status" value="1"/>
</dbReference>
<evidence type="ECO:0000256" key="1">
    <source>
        <dbReference type="ARBA" id="ARBA00001946"/>
    </source>
</evidence>
<evidence type="ECO:0000256" key="3">
    <source>
        <dbReference type="ARBA" id="ARBA00022679"/>
    </source>
</evidence>
<comment type="caution">
    <text evidence="7">The sequence shown here is derived from an EMBL/GenBank/DDBJ whole genome shotgun (WGS) entry which is preliminary data.</text>
</comment>
<gene>
    <name evidence="7" type="ORF">ABT276_36130</name>
</gene>
<accession>A0ABV1V7V5</accession>
<proteinExistence type="inferred from homology"/>
<evidence type="ECO:0000256" key="4">
    <source>
        <dbReference type="ARBA" id="ARBA00022723"/>
    </source>
</evidence>
<protein>
    <submittedName>
        <fullName evidence="7">Polyprenyl synthetase family protein</fullName>
    </submittedName>
</protein>
<keyword evidence="8" id="KW-1185">Reference proteome</keyword>
<evidence type="ECO:0000313" key="8">
    <source>
        <dbReference type="Proteomes" id="UP001445472"/>
    </source>
</evidence>
<keyword evidence="5" id="KW-0460">Magnesium</keyword>
<name>A0ABV1V7V5_9ACTN</name>
<dbReference type="Gene3D" id="1.10.600.10">
    <property type="entry name" value="Farnesyl Diphosphate Synthase"/>
    <property type="match status" value="1"/>
</dbReference>
<dbReference type="SUPFAM" id="SSF48576">
    <property type="entry name" value="Terpenoid synthases"/>
    <property type="match status" value="1"/>
</dbReference>
<dbReference type="RefSeq" id="WP_351979428.1">
    <property type="nucleotide sequence ID" value="NZ_JBEPBX010000073.1"/>
</dbReference>
<dbReference type="PANTHER" id="PTHR12001:SF69">
    <property type="entry name" value="ALL TRANS-POLYPRENYL-DIPHOSPHATE SYNTHASE PDSS1"/>
    <property type="match status" value="1"/>
</dbReference>
<dbReference type="PANTHER" id="PTHR12001">
    <property type="entry name" value="GERANYLGERANYL PYROPHOSPHATE SYNTHASE"/>
    <property type="match status" value="1"/>
</dbReference>
<evidence type="ECO:0000256" key="6">
    <source>
        <dbReference type="RuleBase" id="RU004466"/>
    </source>
</evidence>
<sequence>MGVHHKFEAPISVRERPAGLVGRLAVDEPEFQLRMADALDEAEKWLQDCANSAPEPRIAALTGHLAAAGGKRLRPLLVLLGAEFGEPWRDGVTQAAVIVELVHISSLHHDDVMDRADTRHGVPSVHARWGERAAVLSGDWLLARAAQLAADLGAEAVHLNAQTAGRLVSGQLRELTGPAPGEDPVAHYFQVTAGKTAALLSMSLGIGAVQAAAPASYVAALTEYGEQLGIAFQIADDLLDLASPAEVTGKEQGKDLLAGVPSLPVLLARSGEDAGDRELRALLEAGPTSDPAAHRRALELFRRSPATAGAEALMHERLDRARTALEVLPDLPARRALAVLCDFVAHRTA</sequence>
<dbReference type="InterPro" id="IPR033749">
    <property type="entry name" value="Polyprenyl_synt_CS"/>
</dbReference>
<evidence type="ECO:0000313" key="7">
    <source>
        <dbReference type="EMBL" id="MER6618626.1"/>
    </source>
</evidence>
<keyword evidence="3 6" id="KW-0808">Transferase</keyword>
<dbReference type="CDD" id="cd00685">
    <property type="entry name" value="Trans_IPPS_HT"/>
    <property type="match status" value="1"/>
</dbReference>